<protein>
    <submittedName>
        <fullName evidence="4">THYROID RECEPTOR INTERACTING PROTEIN RELATED</fullName>
    </submittedName>
</protein>
<keyword evidence="5" id="KW-1185">Reference proteome</keyword>
<evidence type="ECO:0000313" key="4">
    <source>
        <dbReference type="EMBL" id="KAJ6749159.1"/>
    </source>
</evidence>
<feature type="compositionally biased region" description="Polar residues" evidence="1">
    <location>
        <begin position="105"/>
        <end position="125"/>
    </location>
</feature>
<evidence type="ECO:0000313" key="5">
    <source>
        <dbReference type="Proteomes" id="UP001151532"/>
    </source>
</evidence>
<comment type="caution">
    <text evidence="4">The sequence shown here is derived from an EMBL/GenBank/DDBJ whole genome shotgun (WGS) entry which is preliminary data.</text>
</comment>
<dbReference type="GO" id="GO:0180022">
    <property type="term" value="C:RQC-trigger complex"/>
    <property type="evidence" value="ECO:0007669"/>
    <property type="project" value="InterPro"/>
</dbReference>
<dbReference type="Proteomes" id="UP001151532">
    <property type="component" value="Chromosome 12"/>
</dbReference>
<feature type="domain" description="Activating signal cointegrator 1 third" evidence="3">
    <location>
        <begin position="255"/>
        <end position="307"/>
    </location>
</feature>
<accession>A0A9Q0ZWA0</accession>
<dbReference type="InterPro" id="IPR056993">
    <property type="entry name" value="TRIP4_3rd_dom"/>
</dbReference>
<dbReference type="GO" id="GO:0008270">
    <property type="term" value="F:zinc ion binding"/>
    <property type="evidence" value="ECO:0007669"/>
    <property type="project" value="InterPro"/>
</dbReference>
<feature type="domain" description="TRIP4/RQT4 C2HC5-type zinc finger" evidence="2">
    <location>
        <begin position="170"/>
        <end position="211"/>
    </location>
</feature>
<dbReference type="InterPro" id="IPR009349">
    <property type="entry name" value="TRIP4/RQT4_C2HC5_Znf"/>
</dbReference>
<dbReference type="Pfam" id="PF06221">
    <property type="entry name" value="zf-C2HC5"/>
    <property type="match status" value="1"/>
</dbReference>
<organism evidence="4 5">
    <name type="scientific">Salix purpurea</name>
    <name type="common">Purple osier willow</name>
    <dbReference type="NCBI Taxonomy" id="77065"/>
    <lineage>
        <taxon>Eukaryota</taxon>
        <taxon>Viridiplantae</taxon>
        <taxon>Streptophyta</taxon>
        <taxon>Embryophyta</taxon>
        <taxon>Tracheophyta</taxon>
        <taxon>Spermatophyta</taxon>
        <taxon>Magnoliopsida</taxon>
        <taxon>eudicotyledons</taxon>
        <taxon>Gunneridae</taxon>
        <taxon>Pentapetalae</taxon>
        <taxon>rosids</taxon>
        <taxon>fabids</taxon>
        <taxon>Malpighiales</taxon>
        <taxon>Salicaceae</taxon>
        <taxon>Saliceae</taxon>
        <taxon>Salix</taxon>
    </lineage>
</organism>
<reference evidence="4" key="2">
    <citation type="journal article" date="2023" name="Int. J. Mol. Sci.">
        <title>De Novo Assembly and Annotation of 11 Diverse Shrub Willow (Salix) Genomes Reveals Novel Gene Organization in Sex-Linked Regions.</title>
        <authorList>
            <person name="Hyden B."/>
            <person name="Feng K."/>
            <person name="Yates T.B."/>
            <person name="Jawdy S."/>
            <person name="Cereghino C."/>
            <person name="Smart L.B."/>
            <person name="Muchero W."/>
        </authorList>
    </citation>
    <scope>NUCLEOTIDE SEQUENCE</scope>
    <source>
        <tissue evidence="4">Shoot tip</tissue>
    </source>
</reference>
<dbReference type="PANTHER" id="PTHR12963:SF4">
    <property type="entry name" value="ACTIVATING SIGNAL COINTEGRATOR 1"/>
    <property type="match status" value="1"/>
</dbReference>
<dbReference type="GO" id="GO:0072344">
    <property type="term" value="P:rescue of stalled ribosome"/>
    <property type="evidence" value="ECO:0007669"/>
    <property type="project" value="InterPro"/>
</dbReference>
<reference evidence="4" key="1">
    <citation type="submission" date="2022-11" db="EMBL/GenBank/DDBJ databases">
        <authorList>
            <person name="Hyden B.L."/>
            <person name="Feng K."/>
            <person name="Yates T."/>
            <person name="Jawdy S."/>
            <person name="Smart L.B."/>
            <person name="Muchero W."/>
        </authorList>
    </citation>
    <scope>NUCLEOTIDE SEQUENCE</scope>
    <source>
        <tissue evidence="4">Shoot tip</tissue>
    </source>
</reference>
<sequence>MESAGGWLEKTLVDLGLDLDRDIISGLVSYCELAQPLDAKEYLLNIIGQEASKGVIEEYLQRRGQSDLIGSTPAVQSSRLQTYIKPLTEKHVISGGKKQVRTSKDTGPSDQGQAEPKTSTVSSYIGNAGPSEASESRQKGIQGKSRKKKAGKVVSLAKAAKGSFVFQQGKPCPCQARQHRLVSNCLSCGKIVCEQEGEGPCSFCGALVLKEGSTYAGLEESMPPISDAEFAAEAYAKRLVDYDRNSAARTTVIDDQSDYYEIEGNSWLSNEEKQLLRKKQEETEEAEQAKRNKVVVTFDLVGRKVILNRDEVEELESENRLLRPLDEGDRELNRIKPNPSLRIQPVFVDPGPIRKPAKGKQSNKGSLSKGLCLEITGRVQHDSNELKHFMIDNRLETSSIGNLGKVQN</sequence>
<evidence type="ECO:0000259" key="2">
    <source>
        <dbReference type="Pfam" id="PF06221"/>
    </source>
</evidence>
<dbReference type="OrthoDB" id="338816at2759"/>
<dbReference type="EMBL" id="JAPFFK010000008">
    <property type="protein sequence ID" value="KAJ6749159.1"/>
    <property type="molecule type" value="Genomic_DNA"/>
</dbReference>
<proteinExistence type="predicted"/>
<gene>
    <name evidence="4" type="ORF">OIU79_030118</name>
</gene>
<dbReference type="AlphaFoldDB" id="A0A9Q0ZWA0"/>
<evidence type="ECO:0000256" key="1">
    <source>
        <dbReference type="SAM" id="MobiDB-lite"/>
    </source>
</evidence>
<dbReference type="GO" id="GO:0045893">
    <property type="term" value="P:positive regulation of DNA-templated transcription"/>
    <property type="evidence" value="ECO:0007669"/>
    <property type="project" value="TreeGrafter"/>
</dbReference>
<feature type="region of interest" description="Disordered" evidence="1">
    <location>
        <begin position="343"/>
        <end position="367"/>
    </location>
</feature>
<dbReference type="Pfam" id="PF23134">
    <property type="entry name" value="TRIP4_3rd"/>
    <property type="match status" value="1"/>
</dbReference>
<feature type="region of interest" description="Disordered" evidence="1">
    <location>
        <begin position="94"/>
        <end position="149"/>
    </location>
</feature>
<dbReference type="GO" id="GO:0005634">
    <property type="term" value="C:nucleus"/>
    <property type="evidence" value="ECO:0007669"/>
    <property type="project" value="InterPro"/>
</dbReference>
<dbReference type="InterPro" id="IPR039128">
    <property type="entry name" value="TRIP4-like"/>
</dbReference>
<dbReference type="PANTHER" id="PTHR12963">
    <property type="entry name" value="THYROID RECEPTOR INTERACTING PROTEIN RELATED"/>
    <property type="match status" value="1"/>
</dbReference>
<evidence type="ECO:0000259" key="3">
    <source>
        <dbReference type="Pfam" id="PF23134"/>
    </source>
</evidence>
<name>A0A9Q0ZWA0_SALPP</name>